<evidence type="ECO:0000313" key="2">
    <source>
        <dbReference type="EMBL" id="SEP84096.1"/>
    </source>
</evidence>
<protein>
    <submittedName>
        <fullName evidence="2">Outer membrane usher protein</fullName>
    </submittedName>
</protein>
<dbReference type="Gene3D" id="2.60.40.2610">
    <property type="entry name" value="Outer membrane usher protein FimD, plug domain"/>
    <property type="match status" value="1"/>
</dbReference>
<feature type="chain" id="PRO_5011537195" evidence="1">
    <location>
        <begin position="30"/>
        <end position="805"/>
    </location>
</feature>
<reference evidence="2 3" key="1">
    <citation type="submission" date="2016-10" db="EMBL/GenBank/DDBJ databases">
        <authorList>
            <person name="de Groot N.N."/>
        </authorList>
    </citation>
    <scope>NUCLEOTIDE SEQUENCE [LARGE SCALE GENOMIC DNA]</scope>
    <source>
        <strain evidence="2 3">A52C2</strain>
    </source>
</reference>
<accession>A0A1H9B503</accession>
<dbReference type="AlphaFoldDB" id="A0A1H9B503"/>
<keyword evidence="1" id="KW-0732">Signal</keyword>
<keyword evidence="3" id="KW-1185">Reference proteome</keyword>
<proteinExistence type="predicted"/>
<dbReference type="Pfam" id="PF00577">
    <property type="entry name" value="Usher"/>
    <property type="match status" value="1"/>
</dbReference>
<dbReference type="Proteomes" id="UP000199647">
    <property type="component" value="Unassembled WGS sequence"/>
</dbReference>
<dbReference type="Gene3D" id="2.60.40.2070">
    <property type="match status" value="1"/>
</dbReference>
<dbReference type="InterPro" id="IPR043142">
    <property type="entry name" value="PapC-like_C_sf"/>
</dbReference>
<dbReference type="GO" id="GO:0009297">
    <property type="term" value="P:pilus assembly"/>
    <property type="evidence" value="ECO:0007669"/>
    <property type="project" value="InterPro"/>
</dbReference>
<organism evidence="2 3">
    <name type="scientific">Faunimonas pinastri</name>
    <dbReference type="NCBI Taxonomy" id="1855383"/>
    <lineage>
        <taxon>Bacteria</taxon>
        <taxon>Pseudomonadati</taxon>
        <taxon>Pseudomonadota</taxon>
        <taxon>Alphaproteobacteria</taxon>
        <taxon>Hyphomicrobiales</taxon>
        <taxon>Afifellaceae</taxon>
        <taxon>Faunimonas</taxon>
    </lineage>
</organism>
<name>A0A1H9B503_9HYPH</name>
<dbReference type="PANTHER" id="PTHR30451">
    <property type="entry name" value="OUTER MEMBRANE USHER PROTEIN"/>
    <property type="match status" value="1"/>
</dbReference>
<sequence length="805" mass="83444">MRLLQAPLRSGAFLRSLLLLCCLLDRASAQTLPEANGSAPTAEDLYLAVTVNGQTTNLIAAFRRTADGHLTITPEELSELHVKAGEGTMTEDGRVDLSRVPGVTVAYDEASQSVDLRTGEANRTARLVDASGRKAGQVPDRSALAAVLNYDVIAATSGTGGFDWKSERVSGAFEGKVFSPYGVFSTGVLASSGGRADLIRTDTTWTYPDPAHLMTDRAGDFISSGLSWTRPVRLGGVQVERDFASRPDLVTMALPSVSGSAAVPSAVDVYTNDVKSYSGDVLAGPFTIASVPAVNGAGTARMVVHDLLGRTTVTEVPFFVSSKLLAEGRLDFSAEAGFPRRSYGISSFDYDDDFAGSASARYGVSDKLTLEGHAEGDAQLANGSVAADVLLGSFGVATLGGSASFSGDGPGGQARAALDLGRRGVALHLSAEQSLGAYEDLAYVASDLSRMDRSARLQARPARSTQQAVLSIPLGFDPSVLNASYGRSESEGGIWNQTFGLSYGRSLMRRTSFQATVSYGQSGGGEGQREKDNLAFLAGIDISLGSDMNASASLSGGDGDVAGRAELSRTAKDEVGGFGWRVGGQEGRTEQAYANGTYRSSVASLQAGVSEDAGSFSGYAEASGAVAAADHQLFLSQPIEDSFAVVDVGAPGVPVAAQSRKAGTTNSRGTLLVPDLVPYEPNRITIDNRKLPVDAAIPETAKVVTPRPGSGTVVKFGVREAAQSAVVAISDRNGTLLPPGLGGQLNDGEAFVIGYDGQAYLSGLGARNHLTVTLDDGTSCAASFPFKPDPGRQVVIGPVACLPSS</sequence>
<feature type="signal peptide" evidence="1">
    <location>
        <begin position="1"/>
        <end position="29"/>
    </location>
</feature>
<dbReference type="PANTHER" id="PTHR30451:SF5">
    <property type="entry name" value="SLR0019 PROTEIN"/>
    <property type="match status" value="1"/>
</dbReference>
<gene>
    <name evidence="2" type="ORF">SAMN05216548_101614</name>
</gene>
<dbReference type="OrthoDB" id="8587at2"/>
<dbReference type="InterPro" id="IPR000015">
    <property type="entry name" value="Fimb_usher"/>
</dbReference>
<dbReference type="Gene3D" id="2.60.40.3110">
    <property type="match status" value="1"/>
</dbReference>
<evidence type="ECO:0000256" key="1">
    <source>
        <dbReference type="SAM" id="SignalP"/>
    </source>
</evidence>
<dbReference type="STRING" id="1855383.SAMN05216548_101614"/>
<evidence type="ECO:0000313" key="3">
    <source>
        <dbReference type="Proteomes" id="UP000199647"/>
    </source>
</evidence>
<dbReference type="EMBL" id="FOFG01000001">
    <property type="protein sequence ID" value="SEP84096.1"/>
    <property type="molecule type" value="Genomic_DNA"/>
</dbReference>
<dbReference type="InterPro" id="IPR042186">
    <property type="entry name" value="FimD_plug_dom"/>
</dbReference>
<dbReference type="GO" id="GO:0009279">
    <property type="term" value="C:cell outer membrane"/>
    <property type="evidence" value="ECO:0007669"/>
    <property type="project" value="TreeGrafter"/>
</dbReference>
<dbReference type="GO" id="GO:0015473">
    <property type="term" value="F:fimbrial usher porin activity"/>
    <property type="evidence" value="ECO:0007669"/>
    <property type="project" value="InterPro"/>
</dbReference>